<dbReference type="AlphaFoldDB" id="A0A174KSB7"/>
<gene>
    <name evidence="2" type="ORF">DXC39_13075</name>
    <name evidence="1" type="ORF">ERS852407_05080</name>
</gene>
<proteinExistence type="predicted"/>
<dbReference type="Proteomes" id="UP000261257">
    <property type="component" value="Unassembled WGS sequence"/>
</dbReference>
<organism evidence="1 3">
    <name type="scientific">Hungatella hathewayi</name>
    <dbReference type="NCBI Taxonomy" id="154046"/>
    <lineage>
        <taxon>Bacteria</taxon>
        <taxon>Bacillati</taxon>
        <taxon>Bacillota</taxon>
        <taxon>Clostridia</taxon>
        <taxon>Lachnospirales</taxon>
        <taxon>Lachnospiraceae</taxon>
        <taxon>Hungatella</taxon>
    </lineage>
</organism>
<dbReference type="EMBL" id="QSSQ01000010">
    <property type="protein sequence ID" value="RGM04323.1"/>
    <property type="molecule type" value="Genomic_DNA"/>
</dbReference>
<name>A0A174KSB7_9FIRM</name>
<accession>A0A174KSB7</accession>
<reference evidence="1 3" key="1">
    <citation type="submission" date="2015-09" db="EMBL/GenBank/DDBJ databases">
        <authorList>
            <consortium name="Pathogen Informatics"/>
        </authorList>
    </citation>
    <scope>NUCLEOTIDE SEQUENCE [LARGE SCALE GENOMIC DNA]</scope>
    <source>
        <strain evidence="1 3">2789STDY5608850</strain>
    </source>
</reference>
<evidence type="ECO:0000313" key="2">
    <source>
        <dbReference type="EMBL" id="RGM04323.1"/>
    </source>
</evidence>
<dbReference type="Proteomes" id="UP000095651">
    <property type="component" value="Unassembled WGS sequence"/>
</dbReference>
<evidence type="ECO:0000313" key="3">
    <source>
        <dbReference type="Proteomes" id="UP000095651"/>
    </source>
</evidence>
<protein>
    <submittedName>
        <fullName evidence="1">Uncharacterized protein</fullName>
    </submittedName>
</protein>
<dbReference type="EMBL" id="CYZE01000018">
    <property type="protein sequence ID" value="CUP13316.1"/>
    <property type="molecule type" value="Genomic_DNA"/>
</dbReference>
<dbReference type="RefSeq" id="WP_055659407.1">
    <property type="nucleotide sequence ID" value="NZ_CABIXC010000018.1"/>
</dbReference>
<evidence type="ECO:0000313" key="1">
    <source>
        <dbReference type="EMBL" id="CUP13316.1"/>
    </source>
</evidence>
<reference evidence="2 4" key="2">
    <citation type="submission" date="2018-08" db="EMBL/GenBank/DDBJ databases">
        <title>A genome reference for cultivated species of the human gut microbiota.</title>
        <authorList>
            <person name="Zou Y."/>
            <person name="Xue W."/>
            <person name="Luo G."/>
        </authorList>
    </citation>
    <scope>NUCLEOTIDE SEQUENCE [LARGE SCALE GENOMIC DNA]</scope>
    <source>
        <strain evidence="2 4">TF05-11AC</strain>
    </source>
</reference>
<evidence type="ECO:0000313" key="4">
    <source>
        <dbReference type="Proteomes" id="UP000261257"/>
    </source>
</evidence>
<sequence>MEKFKMVVTKIQHETKLPKEKFDQMLDYLDSDDYRVTHVHLEDFTIIVLIDNETYFKKPENPEQNIIFFVQFIFENPDLFAYGNSFTYDGIRFAALM</sequence>